<evidence type="ECO:0000256" key="1">
    <source>
        <dbReference type="ARBA" id="ARBA00015991"/>
    </source>
</evidence>
<dbReference type="InterPro" id="IPR036046">
    <property type="entry name" value="Acylphosphatase-like_dom_sf"/>
</dbReference>
<dbReference type="SUPFAM" id="SSF54975">
    <property type="entry name" value="Acylphosphatase/BLUF domain-like"/>
    <property type="match status" value="1"/>
</dbReference>
<evidence type="ECO:0000313" key="6">
    <source>
        <dbReference type="EMBL" id="TQR35954.1"/>
    </source>
</evidence>
<accession>A0A544UQ48</accession>
<feature type="domain" description="Acylphosphatase-like" evidence="5">
    <location>
        <begin position="4"/>
        <end position="93"/>
    </location>
</feature>
<dbReference type="AlphaFoldDB" id="A0A544UQ48"/>
<reference evidence="6 7" key="1">
    <citation type="submission" date="2018-03" db="EMBL/GenBank/DDBJ databases">
        <title>Aerobic endospore-forming bacteria genome sequencing and assembly.</title>
        <authorList>
            <person name="Cavalcante D.A."/>
            <person name="Driks A."/>
            <person name="Putonti C."/>
            <person name="De-Souza M.T."/>
        </authorList>
    </citation>
    <scope>NUCLEOTIDE SEQUENCE [LARGE SCALE GENOMIC DNA]</scope>
    <source>
        <strain evidence="6 7">SDF0037</strain>
    </source>
</reference>
<evidence type="ECO:0000256" key="3">
    <source>
        <dbReference type="PROSITE-ProRule" id="PRU00520"/>
    </source>
</evidence>
<dbReference type="RefSeq" id="WP_142508047.1">
    <property type="nucleotide sequence ID" value="NZ_SADV01000004.1"/>
</dbReference>
<dbReference type="EMBL" id="SADV01000004">
    <property type="protein sequence ID" value="TQR35954.1"/>
    <property type="molecule type" value="Genomic_DNA"/>
</dbReference>
<evidence type="ECO:0000256" key="4">
    <source>
        <dbReference type="RuleBase" id="RU004168"/>
    </source>
</evidence>
<gene>
    <name evidence="6" type="ORF">C7Y47_06625</name>
</gene>
<sequence>MNKRALIQFFGDVYGTGYRFFIKQKAIELGLKGYCKLNNQDQIEVEVEGSKKAIDEFLVFVQKGVSPQADSNSFTLELFDDLKGYTRMESDIV</sequence>
<evidence type="ECO:0000256" key="2">
    <source>
        <dbReference type="ARBA" id="ARBA00032904"/>
    </source>
</evidence>
<comment type="caution">
    <text evidence="3">Lacks conserved residue(s) required for the propagation of feature annotation.</text>
</comment>
<evidence type="ECO:0000313" key="7">
    <source>
        <dbReference type="Proteomes" id="UP000317944"/>
    </source>
</evidence>
<dbReference type="Pfam" id="PF00708">
    <property type="entry name" value="Acylphosphatase"/>
    <property type="match status" value="1"/>
</dbReference>
<evidence type="ECO:0000259" key="5">
    <source>
        <dbReference type="PROSITE" id="PS51160"/>
    </source>
</evidence>
<comment type="caution">
    <text evidence="6">The sequence shown here is derived from an EMBL/GenBank/DDBJ whole genome shotgun (WGS) entry which is preliminary data.</text>
</comment>
<dbReference type="OrthoDB" id="9808093at2"/>
<dbReference type="Proteomes" id="UP000317944">
    <property type="component" value="Unassembled WGS sequence"/>
</dbReference>
<dbReference type="Gene3D" id="3.30.70.100">
    <property type="match status" value="1"/>
</dbReference>
<dbReference type="InterPro" id="IPR001792">
    <property type="entry name" value="Acylphosphatase-like_dom"/>
</dbReference>
<organism evidence="6 7">
    <name type="scientific">Lysinibacillus sphaericus</name>
    <name type="common">Bacillus sphaericus</name>
    <dbReference type="NCBI Taxonomy" id="1421"/>
    <lineage>
        <taxon>Bacteria</taxon>
        <taxon>Bacillati</taxon>
        <taxon>Bacillota</taxon>
        <taxon>Bacilli</taxon>
        <taxon>Bacillales</taxon>
        <taxon>Bacillaceae</taxon>
        <taxon>Lysinibacillus</taxon>
    </lineage>
</organism>
<name>A0A544UQ48_LYSSH</name>
<proteinExistence type="inferred from homology"/>
<comment type="similarity">
    <text evidence="4">Belongs to the acylphosphatase family.</text>
</comment>
<protein>
    <recommendedName>
        <fullName evidence="1">Acylphosphatase</fullName>
    </recommendedName>
    <alternativeName>
        <fullName evidence="2">Acylphosphate phosphohydrolase</fullName>
    </alternativeName>
</protein>
<dbReference type="PROSITE" id="PS51160">
    <property type="entry name" value="ACYLPHOSPHATASE_3"/>
    <property type="match status" value="1"/>
</dbReference>